<dbReference type="EMBL" id="CP111017">
    <property type="protein sequence ID" value="WAR09475.1"/>
    <property type="molecule type" value="Genomic_DNA"/>
</dbReference>
<feature type="transmembrane region" description="Helical" evidence="3">
    <location>
        <begin position="867"/>
        <end position="889"/>
    </location>
</feature>
<dbReference type="PANTHER" id="PTHR46957">
    <property type="entry name" value="CYTOKINE RECEPTOR"/>
    <property type="match status" value="1"/>
</dbReference>
<evidence type="ECO:0000313" key="6">
    <source>
        <dbReference type="EMBL" id="WAR09475.1"/>
    </source>
</evidence>
<dbReference type="SMART" id="SM00060">
    <property type="entry name" value="FN3"/>
    <property type="match status" value="5"/>
</dbReference>
<dbReference type="SUPFAM" id="SSF52799">
    <property type="entry name" value="(Phosphotyrosine protein) phosphatases II"/>
    <property type="match status" value="1"/>
</dbReference>
<dbReference type="SMART" id="SM00194">
    <property type="entry name" value="PTPc"/>
    <property type="match status" value="1"/>
</dbReference>
<dbReference type="InterPro" id="IPR036116">
    <property type="entry name" value="FN3_sf"/>
</dbReference>
<keyword evidence="3" id="KW-1133">Transmembrane helix</keyword>
<evidence type="ECO:0000256" key="1">
    <source>
        <dbReference type="ARBA" id="ARBA00022912"/>
    </source>
</evidence>
<feature type="compositionally biased region" description="Low complexity" evidence="2">
    <location>
        <begin position="25"/>
        <end position="87"/>
    </location>
</feature>
<evidence type="ECO:0000256" key="3">
    <source>
        <dbReference type="SAM" id="Phobius"/>
    </source>
</evidence>
<feature type="domain" description="Tyrosine-protein phosphatase" evidence="4">
    <location>
        <begin position="941"/>
        <end position="1152"/>
    </location>
</feature>
<dbReference type="PANTHER" id="PTHR46957:SF3">
    <property type="entry name" value="CYTOKINE RECEPTOR"/>
    <property type="match status" value="1"/>
</dbReference>
<dbReference type="Pfam" id="PF00102">
    <property type="entry name" value="Y_phosphatase"/>
    <property type="match status" value="1"/>
</dbReference>
<dbReference type="InterPro" id="IPR013783">
    <property type="entry name" value="Ig-like_fold"/>
</dbReference>
<dbReference type="Gene3D" id="3.90.190.10">
    <property type="entry name" value="Protein tyrosine phosphatase superfamily"/>
    <property type="match status" value="1"/>
</dbReference>
<dbReference type="PROSITE" id="PS50853">
    <property type="entry name" value="FN3"/>
    <property type="match status" value="3"/>
</dbReference>
<sequence>MLWIENDQKKSLIINVRVLEAATTKSAETTKVSTNDTTTPTAATSPTTTRPTLAPTHTPAPTATTTTQTPMTQAPSTNSTKPSTTSPDTNQTATSTIIVSTPQPDTTNGTQKPEPAITIGSNCSGHGNESSANEWCGDGVDGQVVCFEGICTCSTGHFPINSTACLNETVLNTTEISIISTDVTSFTLSWENPAIQESQVNVTVVANNADCDVGQAKNATCAGLEPGCNYTVKVKVQSGTFEGFVLTSASLVPESPGQLNTTLCGVFEAPDVTLCWDPSEGCVDYYSVNVKQSGGEEVFSTQTSDGANFTTVTNLTAGTEYNIAIVAHSLNKSSASTLDTFTTQSSEPSEPLNLTVEVLGKTDVKLNWESPEHPNGMISAYTVCYLYKHYRDQSYSGTNCTNKTDPEIAMIGNMFTGRSSSALARTNESTPESVTGLYAQATNTTITLMWSRPAIPNGDIIGYVLHWKKGVHMCSVIVKSDSEGVKNGDNCGWDLPKRIAVNQKEMNYTISGLNHYENYSMWVIPFTAAGPGPSSNITQQTAETRPGPVGHVTIRNIGPTAINVTWTIPEINPGPTNYTAVARSTILGKKHTARYYTSTGCEIEYLREFWQYQVEVIAETKGGISEPTLSEDFYTQESTPGTPTSLYVIFYFTPPACDATKVSVTWIEPNLLDRHANITQYDVQLNDEMFTYDVSAPKPFDPHNRNFSFEQNGLKAKWKYQGQLFAVGKNGVKGLPANYTFSTGICAPPKMDSDLRKLEITSSSVIFNLDPDFFKNEKQGKIVEYGMVGGNGRDVVKIVNGNTVLSLGSWSNFTSNNHQGAYRFNFNLTPNAYACTAINLCTVSEHYGPFTIQQPHQDSNDGGVDGALIALPILIAILILISMFLVLWWRGAIDPLKWMIGGGEEDELVTLQEIADPDRSIPIATYSEALADLHRDTHLILSVQYEEIKRRAGQIEVRSGFEAANLEPNKPKNRWVNILPFDHSRVKLQQLDDDDPESDYINANYMPGFHHQREFIATQGPLPGTIDDFWRMVWEQNVMVIVMLTQCKERNRVKCEMYWPDTVQEAKQYGDVVVNPTSITNMNKFNINIFGISHASDLTKTRKVLQFHYLDFMDFTAAVEVENFIEFVRTVRGHVPHDMTSPMVIHCSLKLN</sequence>
<dbReference type="InterPro" id="IPR000242">
    <property type="entry name" value="PTP_cat"/>
</dbReference>
<gene>
    <name evidence="6" type="ORF">MAR_019433</name>
</gene>
<keyword evidence="3" id="KW-0812">Transmembrane</keyword>
<keyword evidence="3" id="KW-0472">Membrane</keyword>
<dbReference type="SUPFAM" id="SSF49265">
    <property type="entry name" value="Fibronectin type III"/>
    <property type="match status" value="4"/>
</dbReference>
<dbReference type="Gene3D" id="2.60.40.10">
    <property type="entry name" value="Immunoglobulins"/>
    <property type="match status" value="4"/>
</dbReference>
<dbReference type="InterPro" id="IPR029021">
    <property type="entry name" value="Prot-tyrosine_phosphatase-like"/>
</dbReference>
<name>A0ABY7EJY9_MYAAR</name>
<dbReference type="Proteomes" id="UP001164746">
    <property type="component" value="Chromosome 6"/>
</dbReference>
<keyword evidence="7" id="KW-1185">Reference proteome</keyword>
<feature type="domain" description="Fibronectin type-III" evidence="5">
    <location>
        <begin position="548"/>
        <end position="638"/>
    </location>
</feature>
<dbReference type="InterPro" id="IPR003961">
    <property type="entry name" value="FN3_dom"/>
</dbReference>
<feature type="region of interest" description="Disordered" evidence="2">
    <location>
        <begin position="25"/>
        <end position="92"/>
    </location>
</feature>
<evidence type="ECO:0000313" key="7">
    <source>
        <dbReference type="Proteomes" id="UP001164746"/>
    </source>
</evidence>
<evidence type="ECO:0000259" key="4">
    <source>
        <dbReference type="PROSITE" id="PS50055"/>
    </source>
</evidence>
<accession>A0ABY7EJY9</accession>
<dbReference type="PRINTS" id="PR00700">
    <property type="entry name" value="PRTYPHPHTASE"/>
</dbReference>
<proteinExistence type="predicted"/>
<reference evidence="6" key="1">
    <citation type="submission" date="2022-11" db="EMBL/GenBank/DDBJ databases">
        <title>Centuries of genome instability and evolution in soft-shell clam transmissible cancer (bioRxiv).</title>
        <authorList>
            <person name="Hart S.F.M."/>
            <person name="Yonemitsu M.A."/>
            <person name="Giersch R.M."/>
            <person name="Beal B.F."/>
            <person name="Arriagada G."/>
            <person name="Davis B.W."/>
            <person name="Ostrander E.A."/>
            <person name="Goff S.P."/>
            <person name="Metzger M.J."/>
        </authorList>
    </citation>
    <scope>NUCLEOTIDE SEQUENCE</scope>
    <source>
        <strain evidence="6">MELC-2E11</strain>
        <tissue evidence="6">Siphon/mantle</tissue>
    </source>
</reference>
<evidence type="ECO:0000259" key="5">
    <source>
        <dbReference type="PROSITE" id="PS50853"/>
    </source>
</evidence>
<dbReference type="Pfam" id="PF00041">
    <property type="entry name" value="fn3"/>
    <property type="match status" value="2"/>
</dbReference>
<organism evidence="6 7">
    <name type="scientific">Mya arenaria</name>
    <name type="common">Soft-shell clam</name>
    <dbReference type="NCBI Taxonomy" id="6604"/>
    <lineage>
        <taxon>Eukaryota</taxon>
        <taxon>Metazoa</taxon>
        <taxon>Spiralia</taxon>
        <taxon>Lophotrochozoa</taxon>
        <taxon>Mollusca</taxon>
        <taxon>Bivalvia</taxon>
        <taxon>Autobranchia</taxon>
        <taxon>Heteroconchia</taxon>
        <taxon>Euheterodonta</taxon>
        <taxon>Imparidentia</taxon>
        <taxon>Neoheterodontei</taxon>
        <taxon>Myida</taxon>
        <taxon>Myoidea</taxon>
        <taxon>Myidae</taxon>
        <taxon>Mya</taxon>
    </lineage>
</organism>
<dbReference type="InterPro" id="IPR050713">
    <property type="entry name" value="RTP_Phos/Ushers"/>
</dbReference>
<protein>
    <submittedName>
        <fullName evidence="6">PTPRB-like protein</fullName>
    </submittedName>
</protein>
<feature type="domain" description="Fibronectin type-III" evidence="5">
    <location>
        <begin position="252"/>
        <end position="346"/>
    </location>
</feature>
<evidence type="ECO:0000256" key="2">
    <source>
        <dbReference type="SAM" id="MobiDB-lite"/>
    </source>
</evidence>
<dbReference type="PROSITE" id="PS50055">
    <property type="entry name" value="TYR_PHOSPHATASE_PTP"/>
    <property type="match status" value="1"/>
</dbReference>
<keyword evidence="1" id="KW-0378">Hydrolase</keyword>
<keyword evidence="1" id="KW-0904">Protein phosphatase</keyword>
<dbReference type="CDD" id="cd00063">
    <property type="entry name" value="FN3"/>
    <property type="match status" value="4"/>
</dbReference>
<feature type="domain" description="Fibronectin type-III" evidence="5">
    <location>
        <begin position="430"/>
        <end position="547"/>
    </location>
</feature>